<sequence>MSQPYSQPHQPNQGADPQHPSFPEPHHYTQPGSAPHPGVQYGALPPTYNQAFGGNSSAPGGYPENEDDDFKYGVSVAQCEIEIRMAFIRKVYMILATQLGGTVLVGCLFFFNDQARNWVQTNQWASFVSLFGAIGVMLALFWKRHSSPLNLYLLGAFTLLEAYSVGTIVVLLYSFGDITQILIITFTLFIGLAPFTVRKFDFREMGFVLDIVLRLVVFASFIQASL</sequence>
<feature type="compositionally biased region" description="Polar residues" evidence="6">
    <location>
        <begin position="1"/>
        <end position="15"/>
    </location>
</feature>
<feature type="transmembrane region" description="Helical" evidence="5">
    <location>
        <begin position="91"/>
        <end position="111"/>
    </location>
</feature>
<feature type="region of interest" description="Disordered" evidence="6">
    <location>
        <begin position="1"/>
        <end position="40"/>
    </location>
</feature>
<accession>A0ABR2X258</accession>
<evidence type="ECO:0000256" key="5">
    <source>
        <dbReference type="RuleBase" id="RU004379"/>
    </source>
</evidence>
<feature type="transmembrane region" description="Helical" evidence="5">
    <location>
        <begin position="123"/>
        <end position="142"/>
    </location>
</feature>
<feature type="transmembrane region" description="Helical" evidence="5">
    <location>
        <begin position="178"/>
        <end position="195"/>
    </location>
</feature>
<dbReference type="EMBL" id="JASJQH010000052">
    <property type="protein sequence ID" value="KAK9767835.1"/>
    <property type="molecule type" value="Genomic_DNA"/>
</dbReference>
<comment type="subcellular location">
    <subcellularLocation>
        <location evidence="1">Membrane</location>
        <topology evidence="1">Multi-pass membrane protein</topology>
    </subcellularLocation>
</comment>
<keyword evidence="3 5" id="KW-1133">Transmembrane helix</keyword>
<name>A0ABR2X258_9FUNG</name>
<evidence type="ECO:0000313" key="8">
    <source>
        <dbReference type="Proteomes" id="UP001479436"/>
    </source>
</evidence>
<feature type="transmembrane region" description="Helical" evidence="5">
    <location>
        <begin position="149"/>
        <end position="172"/>
    </location>
</feature>
<keyword evidence="2 5" id="KW-0812">Transmembrane</keyword>
<keyword evidence="4 5" id="KW-0472">Membrane</keyword>
<evidence type="ECO:0000256" key="1">
    <source>
        <dbReference type="ARBA" id="ARBA00004141"/>
    </source>
</evidence>
<dbReference type="Proteomes" id="UP001479436">
    <property type="component" value="Unassembled WGS sequence"/>
</dbReference>
<comment type="caution">
    <text evidence="7">The sequence shown here is derived from an EMBL/GenBank/DDBJ whole genome shotgun (WGS) entry which is preliminary data.</text>
</comment>
<comment type="caution">
    <text evidence="5">Lacks conserved residue(s) required for the propagation of feature annotation.</text>
</comment>
<proteinExistence type="inferred from homology"/>
<evidence type="ECO:0000313" key="7">
    <source>
        <dbReference type="EMBL" id="KAK9767835.1"/>
    </source>
</evidence>
<protein>
    <submittedName>
        <fullName evidence="7">Uncharacterized protein</fullName>
    </submittedName>
</protein>
<reference evidence="7 8" key="1">
    <citation type="submission" date="2023-04" db="EMBL/GenBank/DDBJ databases">
        <title>Genome of Basidiobolus ranarum AG-B5.</title>
        <authorList>
            <person name="Stajich J.E."/>
            <person name="Carter-House D."/>
            <person name="Gryganskyi A."/>
        </authorList>
    </citation>
    <scope>NUCLEOTIDE SEQUENCE [LARGE SCALE GENOMIC DNA]</scope>
    <source>
        <strain evidence="7 8">AG-B5</strain>
    </source>
</reference>
<organism evidence="7 8">
    <name type="scientific">Basidiobolus ranarum</name>
    <dbReference type="NCBI Taxonomy" id="34480"/>
    <lineage>
        <taxon>Eukaryota</taxon>
        <taxon>Fungi</taxon>
        <taxon>Fungi incertae sedis</taxon>
        <taxon>Zoopagomycota</taxon>
        <taxon>Entomophthoromycotina</taxon>
        <taxon>Basidiobolomycetes</taxon>
        <taxon>Basidiobolales</taxon>
        <taxon>Basidiobolaceae</taxon>
        <taxon>Basidiobolus</taxon>
    </lineage>
</organism>
<dbReference type="PANTHER" id="PTHR23291:SF50">
    <property type="entry name" value="PROTEIN LIFEGUARD 4"/>
    <property type="match status" value="1"/>
</dbReference>
<evidence type="ECO:0000256" key="2">
    <source>
        <dbReference type="ARBA" id="ARBA00022692"/>
    </source>
</evidence>
<gene>
    <name evidence="7" type="ORF">K7432_002061</name>
</gene>
<dbReference type="Pfam" id="PF01027">
    <property type="entry name" value="Bax1-I"/>
    <property type="match status" value="1"/>
</dbReference>
<evidence type="ECO:0000256" key="3">
    <source>
        <dbReference type="ARBA" id="ARBA00022989"/>
    </source>
</evidence>
<dbReference type="InterPro" id="IPR006214">
    <property type="entry name" value="Bax_inhibitor_1-related"/>
</dbReference>
<comment type="similarity">
    <text evidence="5">Belongs to the BI1 family.</text>
</comment>
<keyword evidence="8" id="KW-1185">Reference proteome</keyword>
<evidence type="ECO:0000256" key="6">
    <source>
        <dbReference type="SAM" id="MobiDB-lite"/>
    </source>
</evidence>
<evidence type="ECO:0000256" key="4">
    <source>
        <dbReference type="ARBA" id="ARBA00023136"/>
    </source>
</evidence>
<dbReference type="PANTHER" id="PTHR23291">
    <property type="entry name" value="BAX INHIBITOR-RELATED"/>
    <property type="match status" value="1"/>
</dbReference>